<dbReference type="SUPFAM" id="SSF55874">
    <property type="entry name" value="ATPase domain of HSP90 chaperone/DNA topoisomerase II/histidine kinase"/>
    <property type="match status" value="1"/>
</dbReference>
<reference evidence="7 8" key="1">
    <citation type="submission" date="2018-01" db="EMBL/GenBank/DDBJ databases">
        <authorList>
            <person name="Gaut B.S."/>
            <person name="Morton B.R."/>
            <person name="Clegg M.T."/>
            <person name="Duvall M.R."/>
        </authorList>
    </citation>
    <scope>NUCLEOTIDE SEQUENCE [LARGE SCALE GENOMIC DNA]</scope>
    <source>
        <strain evidence="7">GP69</strain>
    </source>
</reference>
<evidence type="ECO:0000313" key="8">
    <source>
        <dbReference type="Proteomes" id="UP000236311"/>
    </source>
</evidence>
<dbReference type="AlphaFoldDB" id="A0A2K4ZFW8"/>
<evidence type="ECO:0000256" key="3">
    <source>
        <dbReference type="ARBA" id="ARBA00022777"/>
    </source>
</evidence>
<evidence type="ECO:0000256" key="4">
    <source>
        <dbReference type="SAM" id="Phobius"/>
    </source>
</evidence>
<dbReference type="EMBL" id="OFSM01000009">
    <property type="protein sequence ID" value="SOY29358.1"/>
    <property type="molecule type" value="Genomic_DNA"/>
</dbReference>
<dbReference type="InterPro" id="IPR016120">
    <property type="entry name" value="Sig_transdc_His_kin_SpoOB"/>
</dbReference>
<keyword evidence="3 7" id="KW-0418">Kinase</keyword>
<dbReference type="GO" id="GO:0000155">
    <property type="term" value="F:phosphorelay sensor kinase activity"/>
    <property type="evidence" value="ECO:0007669"/>
    <property type="project" value="InterPro"/>
</dbReference>
<sequence>MRERMVFTILWLVLYWYYMGQTGSMEKGAGKKAVGFGLTGALAMLSFFLPRWLIWLLISGVILLYDLFFDAEPFERQWWRILLPGLCLVIVVMLPPEMYFAAAGGILFVFLLLLSKKRDSLRLANGGLTAGAFALISAFLWLLACTGEIRAEEPLKGVLLWGGVVLELLLFLAVEGTLYFYQKGFAFRTEEFRRELMEHSYGEIREIYMDMRGWRHDYHNHMQVMKAWLSMGNLEEVRTYLDQLEKELDRVDTVVRSGNLMVDAILNSKLTLARRQKISVNCKVKVPEQIAVEDVDMCVILGNLLDNALEACVQTQEFQRFLRIYMTVNGSQLYLSVQNSAREEPGFNQRNYITEKRGNHGLGMKRVKAAVDRYGGYLNLANEPGIFAAEVTMPLT</sequence>
<gene>
    <name evidence="7" type="primary">dpiB</name>
    <name evidence="7" type="ORF">AMURIS_02073</name>
</gene>
<dbReference type="Pfam" id="PF14689">
    <property type="entry name" value="SPOB_a"/>
    <property type="match status" value="1"/>
</dbReference>
<feature type="domain" description="SpoOB alpha-helical" evidence="6">
    <location>
        <begin position="202"/>
        <end position="251"/>
    </location>
</feature>
<dbReference type="Gene3D" id="3.30.565.10">
    <property type="entry name" value="Histidine kinase-like ATPase, C-terminal domain"/>
    <property type="match status" value="1"/>
</dbReference>
<protein>
    <submittedName>
        <fullName evidence="7">Sensor histidine kinase DpiB</fullName>
        <ecNumber evidence="7">2.7.13.3</ecNumber>
    </submittedName>
</protein>
<dbReference type="PANTHER" id="PTHR40448:SF1">
    <property type="entry name" value="TWO-COMPONENT SENSOR HISTIDINE KINASE"/>
    <property type="match status" value="1"/>
</dbReference>
<dbReference type="PANTHER" id="PTHR40448">
    <property type="entry name" value="TWO-COMPONENT SENSOR HISTIDINE KINASE"/>
    <property type="match status" value="1"/>
</dbReference>
<dbReference type="InterPro" id="IPR032834">
    <property type="entry name" value="NatK-like_C"/>
</dbReference>
<feature type="transmembrane region" description="Helical" evidence="4">
    <location>
        <begin position="126"/>
        <end position="146"/>
    </location>
</feature>
<feature type="transmembrane region" description="Helical" evidence="4">
    <location>
        <begin position="81"/>
        <end position="114"/>
    </location>
</feature>
<dbReference type="RefSeq" id="WP_172455058.1">
    <property type="nucleotide sequence ID" value="NZ_JANJZD010000009.1"/>
</dbReference>
<keyword evidence="4" id="KW-0812">Transmembrane</keyword>
<dbReference type="InterPro" id="IPR039506">
    <property type="entry name" value="SPOB_a"/>
</dbReference>
<keyword evidence="2 7" id="KW-0808">Transferase</keyword>
<dbReference type="Gene3D" id="1.10.287.130">
    <property type="match status" value="1"/>
</dbReference>
<feature type="domain" description="Sensor histidine kinase NatK-like C-terminal" evidence="5">
    <location>
        <begin position="295"/>
        <end position="394"/>
    </location>
</feature>
<dbReference type="SUPFAM" id="SSF55890">
    <property type="entry name" value="Sporulation response regulatory protein Spo0B"/>
    <property type="match status" value="1"/>
</dbReference>
<keyword evidence="4" id="KW-1133">Transmembrane helix</keyword>
<keyword evidence="8" id="KW-1185">Reference proteome</keyword>
<keyword evidence="4" id="KW-0472">Membrane</keyword>
<dbReference type="InterPro" id="IPR036890">
    <property type="entry name" value="HATPase_C_sf"/>
</dbReference>
<proteinExistence type="predicted"/>
<dbReference type="Pfam" id="PF14501">
    <property type="entry name" value="HATPase_c_5"/>
    <property type="match status" value="1"/>
</dbReference>
<name>A0A2K4ZFW8_9FIRM</name>
<keyword evidence="1" id="KW-0597">Phosphoprotein</keyword>
<dbReference type="CDD" id="cd16935">
    <property type="entry name" value="HATPase_AgrC-ComD-like"/>
    <property type="match status" value="1"/>
</dbReference>
<dbReference type="GO" id="GO:0042802">
    <property type="term" value="F:identical protein binding"/>
    <property type="evidence" value="ECO:0007669"/>
    <property type="project" value="TreeGrafter"/>
</dbReference>
<evidence type="ECO:0000256" key="1">
    <source>
        <dbReference type="ARBA" id="ARBA00022553"/>
    </source>
</evidence>
<evidence type="ECO:0000259" key="6">
    <source>
        <dbReference type="Pfam" id="PF14689"/>
    </source>
</evidence>
<evidence type="ECO:0000256" key="2">
    <source>
        <dbReference type="ARBA" id="ARBA00022679"/>
    </source>
</evidence>
<evidence type="ECO:0000259" key="5">
    <source>
        <dbReference type="Pfam" id="PF14501"/>
    </source>
</evidence>
<evidence type="ECO:0000313" key="7">
    <source>
        <dbReference type="EMBL" id="SOY29358.1"/>
    </source>
</evidence>
<dbReference type="Proteomes" id="UP000236311">
    <property type="component" value="Unassembled WGS sequence"/>
</dbReference>
<dbReference type="EC" id="2.7.13.3" evidence="7"/>
<organism evidence="7 8">
    <name type="scientific">Acetatifactor muris</name>
    <dbReference type="NCBI Taxonomy" id="879566"/>
    <lineage>
        <taxon>Bacteria</taxon>
        <taxon>Bacillati</taxon>
        <taxon>Bacillota</taxon>
        <taxon>Clostridia</taxon>
        <taxon>Lachnospirales</taxon>
        <taxon>Lachnospiraceae</taxon>
        <taxon>Acetatifactor</taxon>
    </lineage>
</organism>
<feature type="transmembrane region" description="Helical" evidence="4">
    <location>
        <begin position="52"/>
        <end position="69"/>
    </location>
</feature>
<accession>A0A2K4ZFW8</accession>
<feature type="transmembrane region" description="Helical" evidence="4">
    <location>
        <begin position="158"/>
        <end position="181"/>
    </location>
</feature>